<dbReference type="GO" id="GO:0016757">
    <property type="term" value="F:glycosyltransferase activity"/>
    <property type="evidence" value="ECO:0007669"/>
    <property type="project" value="UniProtKB-KW"/>
</dbReference>
<keyword evidence="3" id="KW-0808">Transferase</keyword>
<gene>
    <name evidence="3" type="ORF">RM539_09375</name>
</gene>
<proteinExistence type="predicted"/>
<comment type="caution">
    <text evidence="3">The sequence shown here is derived from an EMBL/GenBank/DDBJ whole genome shotgun (WGS) entry which is preliminary data.</text>
</comment>
<keyword evidence="3" id="KW-0328">Glycosyltransferase</keyword>
<dbReference type="InterPro" id="IPR001296">
    <property type="entry name" value="Glyco_trans_1"/>
</dbReference>
<name>A0ABU3D5H7_9FLAO</name>
<dbReference type="CDD" id="cd03801">
    <property type="entry name" value="GT4_PimA-like"/>
    <property type="match status" value="1"/>
</dbReference>
<evidence type="ECO:0000259" key="1">
    <source>
        <dbReference type="Pfam" id="PF00534"/>
    </source>
</evidence>
<dbReference type="SUPFAM" id="SSF53756">
    <property type="entry name" value="UDP-Glycosyltransferase/glycogen phosphorylase"/>
    <property type="match status" value="1"/>
</dbReference>
<organism evidence="3 4">
    <name type="scientific">Autumnicola musiva</name>
    <dbReference type="NCBI Taxonomy" id="3075589"/>
    <lineage>
        <taxon>Bacteria</taxon>
        <taxon>Pseudomonadati</taxon>
        <taxon>Bacteroidota</taxon>
        <taxon>Flavobacteriia</taxon>
        <taxon>Flavobacteriales</taxon>
        <taxon>Flavobacteriaceae</taxon>
        <taxon>Autumnicola</taxon>
    </lineage>
</organism>
<keyword evidence="4" id="KW-1185">Reference proteome</keyword>
<dbReference type="Pfam" id="PF00534">
    <property type="entry name" value="Glycos_transf_1"/>
    <property type="match status" value="1"/>
</dbReference>
<evidence type="ECO:0000313" key="3">
    <source>
        <dbReference type="EMBL" id="MDT0676787.1"/>
    </source>
</evidence>
<feature type="domain" description="Glycosyl transferase family 1" evidence="1">
    <location>
        <begin position="191"/>
        <end position="354"/>
    </location>
</feature>
<protein>
    <submittedName>
        <fullName evidence="3">Glycosyltransferase family 4 protein</fullName>
        <ecNumber evidence="3">2.4.-.-</ecNumber>
    </submittedName>
</protein>
<dbReference type="EMBL" id="JAVRHK010000005">
    <property type="protein sequence ID" value="MDT0676787.1"/>
    <property type="molecule type" value="Genomic_DNA"/>
</dbReference>
<dbReference type="Pfam" id="PF13439">
    <property type="entry name" value="Glyco_transf_4"/>
    <property type="match status" value="1"/>
</dbReference>
<sequence length="379" mass="43594">MHIGFLTPEYPNPQSTASGGLGTSIKNLASSLVAKNIKVSVFIYGQKQDLIFKENGISFYFIKQKKYRFLGWYLYRKYVQKVLNVKIQKEKIDLIEAPDWTGITAFIKLCCPLIIRMHGTDAYFCELEGRKQKYRNRLFEKMALKSADALVSVSTFTAEKTKEIFKLKQAITVIPNSIETAKFTPSKKTVVRNRLLYFGTIIRKKGVLELAFIFNEIVKSNPEAELWMIGKDVLDIFEKKSTLELFQEKLSLQAKQRLRYFPEVSYSEIRKQLAEAAMIVLPSFAEALPMTWLEAMAMEKAMVTSNIGWAKEVMINNKTGFTENPKNHKAYAEKIIKLLQDPELAQQMGKAAREQVLKKFSTEIVVKQNIDFYTRIVEN</sequence>
<accession>A0ABU3D5H7</accession>
<dbReference type="RefSeq" id="WP_311503129.1">
    <property type="nucleotide sequence ID" value="NZ_JAVRHK010000005.1"/>
</dbReference>
<dbReference type="Proteomes" id="UP001262582">
    <property type="component" value="Unassembled WGS sequence"/>
</dbReference>
<evidence type="ECO:0000313" key="4">
    <source>
        <dbReference type="Proteomes" id="UP001262582"/>
    </source>
</evidence>
<dbReference type="InterPro" id="IPR028098">
    <property type="entry name" value="Glyco_trans_4-like_N"/>
</dbReference>
<dbReference type="Gene3D" id="3.40.50.2000">
    <property type="entry name" value="Glycogen Phosphorylase B"/>
    <property type="match status" value="2"/>
</dbReference>
<dbReference type="PANTHER" id="PTHR12526">
    <property type="entry name" value="GLYCOSYLTRANSFERASE"/>
    <property type="match status" value="1"/>
</dbReference>
<dbReference type="EC" id="2.4.-.-" evidence="3"/>
<reference evidence="3 4" key="1">
    <citation type="submission" date="2023-09" db="EMBL/GenBank/DDBJ databases">
        <authorList>
            <person name="Rey-Velasco X."/>
        </authorList>
    </citation>
    <scope>NUCLEOTIDE SEQUENCE [LARGE SCALE GENOMIC DNA]</scope>
    <source>
        <strain evidence="3 4">F117</strain>
    </source>
</reference>
<evidence type="ECO:0000259" key="2">
    <source>
        <dbReference type="Pfam" id="PF13439"/>
    </source>
</evidence>
<feature type="domain" description="Glycosyltransferase subfamily 4-like N-terminal" evidence="2">
    <location>
        <begin position="19"/>
        <end position="181"/>
    </location>
</feature>